<dbReference type="InterPro" id="IPR025051">
    <property type="entry name" value="DUF3990"/>
</dbReference>
<dbReference type="EMBL" id="PPUT01000001">
    <property type="protein sequence ID" value="RDC46999.1"/>
    <property type="molecule type" value="Genomic_DNA"/>
</dbReference>
<gene>
    <name evidence="1" type="ORF">C1850_00710</name>
</gene>
<organism evidence="1 2">
    <name type="scientific">Adlercreutzia equolifaciens subsp. celatus</name>
    <dbReference type="NCBI Taxonomy" id="394340"/>
    <lineage>
        <taxon>Bacteria</taxon>
        <taxon>Bacillati</taxon>
        <taxon>Actinomycetota</taxon>
        <taxon>Coriobacteriia</taxon>
        <taxon>Eggerthellales</taxon>
        <taxon>Eggerthellaceae</taxon>
        <taxon>Adlercreutzia</taxon>
    </lineage>
</organism>
<reference evidence="1 2" key="1">
    <citation type="journal article" date="2018" name="Elife">
        <title>Discovery and characterization of a prevalent human gut bacterial enzyme sufficient for the inactivation of a family of plant toxins.</title>
        <authorList>
            <person name="Koppel N."/>
            <person name="Bisanz J.E."/>
            <person name="Pandelia M.E."/>
            <person name="Turnbaugh P.J."/>
            <person name="Balskus E.P."/>
        </authorList>
    </citation>
    <scope>NUCLEOTIDE SEQUENCE [LARGE SCALE GENOMIC DNA]</scope>
    <source>
        <strain evidence="1 2">OB21 GAM 11</strain>
    </source>
</reference>
<proteinExistence type="predicted"/>
<evidence type="ECO:0008006" key="3">
    <source>
        <dbReference type="Google" id="ProtNLM"/>
    </source>
</evidence>
<dbReference type="Pfam" id="PF13151">
    <property type="entry name" value="DUF3990"/>
    <property type="match status" value="1"/>
</dbReference>
<evidence type="ECO:0000313" key="1">
    <source>
        <dbReference type="EMBL" id="RDC46999.1"/>
    </source>
</evidence>
<protein>
    <recommendedName>
        <fullName evidence="3">DUF3990 domain-containing protein</fullName>
    </recommendedName>
</protein>
<accession>A0A369P766</accession>
<evidence type="ECO:0000313" key="2">
    <source>
        <dbReference type="Proteomes" id="UP000253805"/>
    </source>
</evidence>
<comment type="caution">
    <text evidence="1">The sequence shown here is derived from an EMBL/GenBank/DDBJ whole genome shotgun (WGS) entry which is preliminary data.</text>
</comment>
<sequence length="224" mass="25637">MEPMTLFHGSPQIVAHPFYGGGRSYNDYGHGFYCTEHIELAREWACSEEGYDGYANEYRFDGRGFKVLELSSPEYSTLHWLALLLEHRKIDLRTPVAQAGSEFLRAHYLLDAESFDVIVGHRADDSYFTFARAFLRNDISLEQLTRALRLGDLGQQIVLKSPRAFEAIEFVEATVAPSAVYYPKRKERDEKARALYREEAAREGIDGIYLRDLLRDEVTDLAGL</sequence>
<name>A0A369P766_9ACTN</name>
<dbReference type="RefSeq" id="WP_114548215.1">
    <property type="nucleotide sequence ID" value="NZ_PPUT01000001.1"/>
</dbReference>
<dbReference type="SUPFAM" id="SSF56399">
    <property type="entry name" value="ADP-ribosylation"/>
    <property type="match status" value="1"/>
</dbReference>
<dbReference type="AlphaFoldDB" id="A0A369P766"/>
<dbReference type="Proteomes" id="UP000253805">
    <property type="component" value="Unassembled WGS sequence"/>
</dbReference>